<name>A0A445MU03_9BACT</name>
<reference evidence="10" key="1">
    <citation type="submission" date="2018-01" db="EMBL/GenBank/DDBJ databases">
        <authorList>
            <person name="Regsiter A."/>
            <person name="William W."/>
        </authorList>
    </citation>
    <scope>NUCLEOTIDE SEQUENCE</scope>
    <source>
        <strain evidence="10">TRIP AH-1</strain>
    </source>
</reference>
<dbReference type="InterPro" id="IPR017896">
    <property type="entry name" value="4Fe4S_Fe-S-bd"/>
</dbReference>
<feature type="domain" description="4Fe-4S ferredoxin-type" evidence="9">
    <location>
        <begin position="484"/>
        <end position="513"/>
    </location>
</feature>
<comment type="similarity">
    <text evidence="2">Belongs to the HdrA family.</text>
</comment>
<evidence type="ECO:0000313" key="10">
    <source>
        <dbReference type="EMBL" id="SPD72938.1"/>
    </source>
</evidence>
<dbReference type="GO" id="GO:0016491">
    <property type="term" value="F:oxidoreductase activity"/>
    <property type="evidence" value="ECO:0007669"/>
    <property type="project" value="UniProtKB-KW"/>
</dbReference>
<dbReference type="GO" id="GO:0046872">
    <property type="term" value="F:metal ion binding"/>
    <property type="evidence" value="ECO:0007669"/>
    <property type="project" value="UniProtKB-KW"/>
</dbReference>
<dbReference type="Gene3D" id="3.40.50.720">
    <property type="entry name" value="NAD(P)-binding Rossmann-like Domain"/>
    <property type="match status" value="1"/>
</dbReference>
<keyword evidence="5" id="KW-0274">FAD</keyword>
<evidence type="ECO:0000256" key="2">
    <source>
        <dbReference type="ARBA" id="ARBA00006561"/>
    </source>
</evidence>
<evidence type="ECO:0000256" key="1">
    <source>
        <dbReference type="ARBA" id="ARBA00001974"/>
    </source>
</evidence>
<evidence type="ECO:0000256" key="3">
    <source>
        <dbReference type="ARBA" id="ARBA00022485"/>
    </source>
</evidence>
<dbReference type="InterPro" id="IPR023753">
    <property type="entry name" value="FAD/NAD-binding_dom"/>
</dbReference>
<dbReference type="InterPro" id="IPR039650">
    <property type="entry name" value="HdrA-like"/>
</dbReference>
<evidence type="ECO:0000256" key="7">
    <source>
        <dbReference type="ARBA" id="ARBA00023004"/>
    </source>
</evidence>
<keyword evidence="3" id="KW-0004">4Fe-4S</keyword>
<evidence type="ECO:0000259" key="9">
    <source>
        <dbReference type="PROSITE" id="PS51379"/>
    </source>
</evidence>
<keyword evidence="5" id="KW-0285">Flavoprotein</keyword>
<comment type="cofactor">
    <cofactor evidence="1">
        <name>FAD</name>
        <dbReference type="ChEBI" id="CHEBI:57692"/>
    </cofactor>
</comment>
<dbReference type="GO" id="GO:0051539">
    <property type="term" value="F:4 iron, 4 sulfur cluster binding"/>
    <property type="evidence" value="ECO:0007669"/>
    <property type="project" value="UniProtKB-KW"/>
</dbReference>
<evidence type="ECO:0000256" key="4">
    <source>
        <dbReference type="ARBA" id="ARBA00022723"/>
    </source>
</evidence>
<protein>
    <submittedName>
        <fullName evidence="10">4Fe-4S ferredoxin, iron-sulfur binding domain protein</fullName>
    </submittedName>
</protein>
<evidence type="ECO:0000256" key="5">
    <source>
        <dbReference type="ARBA" id="ARBA00022827"/>
    </source>
</evidence>
<evidence type="ECO:0000256" key="6">
    <source>
        <dbReference type="ARBA" id="ARBA00023002"/>
    </source>
</evidence>
<keyword evidence="6" id="KW-0560">Oxidoreductase</keyword>
<dbReference type="EMBL" id="OJIN01000069">
    <property type="protein sequence ID" value="SPD72938.1"/>
    <property type="molecule type" value="Genomic_DNA"/>
</dbReference>
<dbReference type="Gene3D" id="3.50.50.60">
    <property type="entry name" value="FAD/NAD(P)-binding domain"/>
    <property type="match status" value="1"/>
</dbReference>
<dbReference type="Gene3D" id="3.30.70.20">
    <property type="match status" value="1"/>
</dbReference>
<keyword evidence="4" id="KW-0479">Metal-binding</keyword>
<dbReference type="SUPFAM" id="SSF51905">
    <property type="entry name" value="FAD/NAD(P)-binding domain"/>
    <property type="match status" value="1"/>
</dbReference>
<dbReference type="InterPro" id="IPR017900">
    <property type="entry name" value="4Fe4S_Fe_S_CS"/>
</dbReference>
<gene>
    <name evidence="10" type="ORF">PITCH_A1600009</name>
</gene>
<dbReference type="Pfam" id="PF07992">
    <property type="entry name" value="Pyr_redox_2"/>
    <property type="match status" value="1"/>
</dbReference>
<dbReference type="SUPFAM" id="SSF54862">
    <property type="entry name" value="4Fe-4S ferredoxins"/>
    <property type="match status" value="1"/>
</dbReference>
<accession>A0A445MU03</accession>
<dbReference type="InterPro" id="IPR036188">
    <property type="entry name" value="FAD/NAD-bd_sf"/>
</dbReference>
<sequence>MPNKEDNIRIGVFVCHCGSNIAGYLNMEELGAYVETLPHVAFAKRNLYTCSEGGINEIKKAIKEQNLNRVVVASCTPRTHEPLFRSSCAEAGLNPYLFEMVNIRDQCSWVHMQQKDDGTAKAKDLIRMGVAKAALLEPQVPIISEVAQRALVIGAGIAGMTSTLALANRGYEVVLVERGERLGGMLNQLNKLGPTMADASAFADEKVKAITAHPKITVFTKARVTEAQGFIGKYKVDIETESGVKKIDIGVIIVATGGRLLVPEGLYNYDGKKVITQLEAETLLKQGLDKGVNNVVMIQCAGGRTKERPYCSRICCQTAVKNAMLIKEQNPQARVSILYRDMQMYGVENEEMFRDSKAKGIRYIKYEPEDPPQVSDGKVSVYHSLLGRKIDLAADLVVLSTPIVSQDGAEATSQLLRVPIDDNGFFLEGHVKLRPLDFATDGVFLAGSARFPANIREAVAQGLGAASRASIPLSKGSVVVEPIISILANEDACRGCGLCVALCPYGALEIKKTDKGRKVHIIDVACKGCGVCASTCYQHALSVNSFTDDQINAQINAFLE</sequence>
<keyword evidence="8" id="KW-0411">Iron-sulfur</keyword>
<keyword evidence="7" id="KW-0408">Iron</keyword>
<dbReference type="PROSITE" id="PS51379">
    <property type="entry name" value="4FE4S_FER_2"/>
    <property type="match status" value="2"/>
</dbReference>
<proteinExistence type="inferred from homology"/>
<dbReference type="PANTHER" id="PTHR43498">
    <property type="entry name" value="FERREDOXIN:COB-COM HETERODISULFIDE REDUCTASE SUBUNIT A"/>
    <property type="match status" value="1"/>
</dbReference>
<evidence type="ECO:0000256" key="8">
    <source>
        <dbReference type="ARBA" id="ARBA00023014"/>
    </source>
</evidence>
<dbReference type="PANTHER" id="PTHR43498:SF1">
    <property type="entry name" value="COB--COM HETERODISULFIDE REDUCTASE IRON-SULFUR SUBUNIT A"/>
    <property type="match status" value="1"/>
</dbReference>
<organism evidence="10">
    <name type="scientific">uncultured Desulfobacterium sp</name>
    <dbReference type="NCBI Taxonomy" id="201089"/>
    <lineage>
        <taxon>Bacteria</taxon>
        <taxon>Pseudomonadati</taxon>
        <taxon>Thermodesulfobacteriota</taxon>
        <taxon>Desulfobacteria</taxon>
        <taxon>Desulfobacterales</taxon>
        <taxon>Desulfobacteriaceae</taxon>
        <taxon>Desulfobacterium</taxon>
        <taxon>environmental samples</taxon>
    </lineage>
</organism>
<dbReference type="PROSITE" id="PS00198">
    <property type="entry name" value="4FE4S_FER_1"/>
    <property type="match status" value="1"/>
</dbReference>
<dbReference type="Pfam" id="PF12838">
    <property type="entry name" value="Fer4_7"/>
    <property type="match status" value="1"/>
</dbReference>
<dbReference type="AlphaFoldDB" id="A0A445MU03"/>
<feature type="domain" description="4Fe-4S ferredoxin-type" evidence="9">
    <location>
        <begin position="517"/>
        <end position="546"/>
    </location>
</feature>